<reference evidence="2" key="1">
    <citation type="journal article" date="2013" name="ISME J.">
        <title>A small predatory core genome in the divergent marine Bacteriovorax marinus SJ and the terrestrial Bdellovibrio bacteriovorus.</title>
        <authorList>
            <person name="Crossman L.C."/>
            <person name="Chen H."/>
            <person name="Cerdeno-Tarraga A.M."/>
            <person name="Brooks K."/>
            <person name="Quail M.A."/>
            <person name="Pineiro S.A."/>
            <person name="Hobley L."/>
            <person name="Sockett R.E."/>
            <person name="Bentley S.D."/>
            <person name="Parkhill J."/>
            <person name="Williams H.N."/>
            <person name="Stine O.C."/>
        </authorList>
    </citation>
    <scope>NUCLEOTIDE SEQUENCE [LARGE SCALE GENOMIC DNA]</scope>
    <source>
        <strain evidence="2">ATCC BAA-682 / DSM 15412 / SJ</strain>
    </source>
</reference>
<dbReference type="STRING" id="862908.BMS_3115"/>
<dbReference type="KEGG" id="bmx:BMS_3115"/>
<sequence>MKVIILFLINIQLIYGSSSYKVDYRTLDKFYVYNFLLSTFGPHNKDILKKNILSRPEVFAGGCLPYKVSIYRKENSEEVENDEDRCINHPDEIGDPSFAPITSIRQSLVESACIELLGNKESITYFEKKIGFKLKQPPSIENLNKVVDIFFYKRSVANRYQTTFMNIDKISWKTILLTLCKSPEWQLL</sequence>
<accession>E1WZT6</accession>
<name>E1WZT6_HALMS</name>
<protein>
    <submittedName>
        <fullName evidence="1">Uncharacterized protein</fullName>
    </submittedName>
</protein>
<dbReference type="PATRIC" id="fig|862908.3.peg.2978"/>
<proteinExistence type="predicted"/>
<dbReference type="Proteomes" id="UP000008963">
    <property type="component" value="Chromosome"/>
</dbReference>
<dbReference type="HOGENOM" id="CLU_1439248_0_0_7"/>
<organism evidence="1 2">
    <name type="scientific">Halobacteriovorax marinus (strain ATCC BAA-682 / DSM 15412 / SJ)</name>
    <name type="common">Bacteriovorax marinus</name>
    <dbReference type="NCBI Taxonomy" id="862908"/>
    <lineage>
        <taxon>Bacteria</taxon>
        <taxon>Pseudomonadati</taxon>
        <taxon>Bdellovibrionota</taxon>
        <taxon>Bacteriovoracia</taxon>
        <taxon>Bacteriovoracales</taxon>
        <taxon>Halobacteriovoraceae</taxon>
        <taxon>Halobacteriovorax</taxon>
    </lineage>
</organism>
<evidence type="ECO:0000313" key="2">
    <source>
        <dbReference type="Proteomes" id="UP000008963"/>
    </source>
</evidence>
<dbReference type="EMBL" id="FQ312005">
    <property type="protein sequence ID" value="CBW27872.1"/>
    <property type="molecule type" value="Genomic_DNA"/>
</dbReference>
<keyword evidence="2" id="KW-1185">Reference proteome</keyword>
<dbReference type="AlphaFoldDB" id="E1WZT6"/>
<evidence type="ECO:0000313" key="1">
    <source>
        <dbReference type="EMBL" id="CBW27872.1"/>
    </source>
</evidence>
<dbReference type="RefSeq" id="WP_014245642.1">
    <property type="nucleotide sequence ID" value="NC_016620.1"/>
</dbReference>
<gene>
    <name evidence="1" type="ordered locus">BMS_3115</name>
</gene>